<dbReference type="OMA" id="KGCWDPV"/>
<proteinExistence type="predicted"/>
<dbReference type="InterPro" id="IPR050266">
    <property type="entry name" value="AB_hydrolase_sf"/>
</dbReference>
<gene>
    <name evidence="2" type="ORF">ABL_06012</name>
</gene>
<comment type="caution">
    <text evidence="2">The sequence shown here is derived from an EMBL/GenBank/DDBJ whole genome shotgun (WGS) entry which is preliminary data.</text>
</comment>
<accession>A0A100ILC7</accession>
<dbReference type="PANTHER" id="PTHR43798">
    <property type="entry name" value="MONOACYLGLYCEROL LIPASE"/>
    <property type="match status" value="1"/>
</dbReference>
<dbReference type="VEuPathDB" id="FungiDB:M747DRAFT_369432"/>
<dbReference type="Proteomes" id="UP000068243">
    <property type="component" value="Unassembled WGS sequence"/>
</dbReference>
<organism evidence="2 3">
    <name type="scientific">Aspergillus niger</name>
    <dbReference type="NCBI Taxonomy" id="5061"/>
    <lineage>
        <taxon>Eukaryota</taxon>
        <taxon>Fungi</taxon>
        <taxon>Dikarya</taxon>
        <taxon>Ascomycota</taxon>
        <taxon>Pezizomycotina</taxon>
        <taxon>Eurotiomycetes</taxon>
        <taxon>Eurotiomycetidae</taxon>
        <taxon>Eurotiales</taxon>
        <taxon>Aspergillaceae</taxon>
        <taxon>Aspergillus</taxon>
        <taxon>Aspergillus subgen. Circumdati</taxon>
    </lineage>
</organism>
<dbReference type="VEuPathDB" id="FungiDB:ASPNIDRAFT2_1218678"/>
<evidence type="ECO:0000313" key="2">
    <source>
        <dbReference type="EMBL" id="GAQ43351.1"/>
    </source>
</evidence>
<dbReference type="GO" id="GO:0047372">
    <property type="term" value="F:monoacylglycerol lipase activity"/>
    <property type="evidence" value="ECO:0007669"/>
    <property type="project" value="TreeGrafter"/>
</dbReference>
<dbReference type="OrthoDB" id="19657at2759"/>
<feature type="domain" description="AB hydrolase-1" evidence="1">
    <location>
        <begin position="32"/>
        <end position="133"/>
    </location>
</feature>
<sequence>MAATTTITVPHLGGIDVGYRLSNNNTYDPAKPTVVLINSMCMTVALYEPQFNDETLTNAANLLAIEPLGHGATHCHVAEHFTYWDTAIMALQVMDKLGIEKAFTLGTSQGGWIVMRMALLAPERILGVLPLGTSMDYESSDSRTKGCWDPVKLLTPFLEKWSSATPTPEFVVDDVWCGMVGGIGFGKGATEETVGYWKDVLKEVYKGDEGRKKVRMALMCLLTRDGLVLRLGDVQCPVYWLQGTEDTPFQTTVASEQISKFTRSKEAKLVLVQEGAHYLNATNPREVNAAVLEMVQKYGA</sequence>
<name>A0A100ILC7_ASPNG</name>
<dbReference type="VEuPathDB" id="FungiDB:ATCC64974_68660"/>
<dbReference type="InterPro" id="IPR000073">
    <property type="entry name" value="AB_hydrolase_1"/>
</dbReference>
<dbReference type="VEuPathDB" id="FungiDB:An16g05740"/>
<protein>
    <submittedName>
        <fullName evidence="2">Alpha/beta hydrolase</fullName>
    </submittedName>
</protein>
<evidence type="ECO:0000313" key="3">
    <source>
        <dbReference type="Proteomes" id="UP000068243"/>
    </source>
</evidence>
<dbReference type="GO" id="GO:0046464">
    <property type="term" value="P:acylglycerol catabolic process"/>
    <property type="evidence" value="ECO:0007669"/>
    <property type="project" value="TreeGrafter"/>
</dbReference>
<dbReference type="EMBL" id="BCMY01000009">
    <property type="protein sequence ID" value="GAQ43351.1"/>
    <property type="molecule type" value="Genomic_DNA"/>
</dbReference>
<dbReference type="PaxDb" id="5061-CADANGAP00012800"/>
<dbReference type="GO" id="GO:0016020">
    <property type="term" value="C:membrane"/>
    <property type="evidence" value="ECO:0007669"/>
    <property type="project" value="TreeGrafter"/>
</dbReference>
<dbReference type="SUPFAM" id="SSF53474">
    <property type="entry name" value="alpha/beta-Hydrolases"/>
    <property type="match status" value="1"/>
</dbReference>
<dbReference type="Gene3D" id="3.40.50.1820">
    <property type="entry name" value="alpha/beta hydrolase"/>
    <property type="match status" value="1"/>
</dbReference>
<dbReference type="Pfam" id="PF00561">
    <property type="entry name" value="Abhydrolase_1"/>
    <property type="match status" value="1"/>
</dbReference>
<evidence type="ECO:0000259" key="1">
    <source>
        <dbReference type="Pfam" id="PF00561"/>
    </source>
</evidence>
<dbReference type="PANTHER" id="PTHR43798:SF33">
    <property type="entry name" value="HYDROLASE, PUTATIVE (AFU_ORTHOLOGUE AFUA_2G14860)-RELATED"/>
    <property type="match status" value="1"/>
</dbReference>
<dbReference type="AlphaFoldDB" id="A0A100ILC7"/>
<keyword evidence="2" id="KW-0378">Hydrolase</keyword>
<dbReference type="InterPro" id="IPR029058">
    <property type="entry name" value="AB_hydrolase_fold"/>
</dbReference>
<reference evidence="3" key="1">
    <citation type="journal article" date="2016" name="Genome Announc.">
        <title>Draft genome sequence of Aspergillus niger strain An76.</title>
        <authorList>
            <person name="Gong W."/>
            <person name="Cheng Z."/>
            <person name="Zhang H."/>
            <person name="Liu L."/>
            <person name="Gao P."/>
            <person name="Wang L."/>
        </authorList>
    </citation>
    <scope>NUCLEOTIDE SEQUENCE [LARGE SCALE GENOMIC DNA]</scope>
    <source>
        <strain evidence="3">An76</strain>
    </source>
</reference>